<name>A0A8J4B5G5_9CHLO</name>
<keyword evidence="2" id="KW-1185">Reference proteome</keyword>
<dbReference type="AlphaFoldDB" id="A0A8J4B5G5"/>
<comment type="caution">
    <text evidence="1">The sequence shown here is derived from an EMBL/GenBank/DDBJ whole genome shotgun (WGS) entry which is preliminary data.</text>
</comment>
<gene>
    <name evidence="1" type="ORF">Vafri_7666</name>
</gene>
<evidence type="ECO:0000313" key="2">
    <source>
        <dbReference type="Proteomes" id="UP000747399"/>
    </source>
</evidence>
<organism evidence="1 2">
    <name type="scientific">Volvox africanus</name>
    <dbReference type="NCBI Taxonomy" id="51714"/>
    <lineage>
        <taxon>Eukaryota</taxon>
        <taxon>Viridiplantae</taxon>
        <taxon>Chlorophyta</taxon>
        <taxon>core chlorophytes</taxon>
        <taxon>Chlorophyceae</taxon>
        <taxon>CS clade</taxon>
        <taxon>Chlamydomonadales</taxon>
        <taxon>Volvocaceae</taxon>
        <taxon>Volvox</taxon>
    </lineage>
</organism>
<proteinExistence type="predicted"/>
<dbReference type="EMBL" id="BNCO01000011">
    <property type="protein sequence ID" value="GIL51824.1"/>
    <property type="molecule type" value="Genomic_DNA"/>
</dbReference>
<feature type="non-terminal residue" evidence="1">
    <location>
        <position position="167"/>
    </location>
</feature>
<protein>
    <submittedName>
        <fullName evidence="1">Uncharacterized protein</fullName>
    </submittedName>
</protein>
<accession>A0A8J4B5G5</accession>
<reference evidence="1" key="1">
    <citation type="journal article" date="2021" name="Proc. Natl. Acad. Sci. U.S.A.">
        <title>Three genomes in the algal genus Volvox reveal the fate of a haploid sex-determining region after a transition to homothallism.</title>
        <authorList>
            <person name="Yamamoto K."/>
            <person name="Hamaji T."/>
            <person name="Kawai-Toyooka H."/>
            <person name="Matsuzaki R."/>
            <person name="Takahashi F."/>
            <person name="Nishimura Y."/>
            <person name="Kawachi M."/>
            <person name="Noguchi H."/>
            <person name="Minakuchi Y."/>
            <person name="Umen J.G."/>
            <person name="Toyoda A."/>
            <person name="Nozaki H."/>
        </authorList>
    </citation>
    <scope>NUCLEOTIDE SEQUENCE</scope>
    <source>
        <strain evidence="1">NIES-3780</strain>
    </source>
</reference>
<evidence type="ECO:0000313" key="1">
    <source>
        <dbReference type="EMBL" id="GIL51824.1"/>
    </source>
</evidence>
<sequence length="167" mass="17217">SFAADLLRALSCPDEPKGDVGNHDKIAGCRSSLVPTSEQDGGDGVFCTSSLPGGGAAGPPGMGADRGDAAAVVTEGGNFAFVEPACLVVGHRAHLVLKLSPAALPYEYGNDPLQLCGPYRSGLPHLRTVRLLMMTSCGDLLLDELVPVCPTDLTIRLHLPASASQQP</sequence>
<dbReference type="Proteomes" id="UP000747399">
    <property type="component" value="Unassembled WGS sequence"/>
</dbReference>
<feature type="non-terminal residue" evidence="1">
    <location>
        <position position="1"/>
    </location>
</feature>